<reference evidence="3 4" key="1">
    <citation type="submission" date="2018-08" db="EMBL/GenBank/DDBJ databases">
        <title>Flavobacterium tibetense sp. nov., isolated from a wetland YonghuCo on Tibetan Plateau.</title>
        <authorList>
            <person name="Phurbu D."/>
            <person name="Lu H."/>
            <person name="Xing P."/>
        </authorList>
    </citation>
    <scope>NUCLEOTIDE SEQUENCE [LARGE SCALE GENOMIC DNA]</scope>
    <source>
        <strain evidence="3 4">DJC</strain>
    </source>
</reference>
<feature type="region of interest" description="Disordered" evidence="2">
    <location>
        <begin position="1"/>
        <end position="24"/>
    </location>
</feature>
<dbReference type="RefSeq" id="WP_118149980.1">
    <property type="nucleotide sequence ID" value="NZ_QWEY01000001.1"/>
</dbReference>
<accession>A0A411Z8B0</accession>
<keyword evidence="4" id="KW-1185">Reference proteome</keyword>
<evidence type="ECO:0000256" key="2">
    <source>
        <dbReference type="SAM" id="MobiDB-lite"/>
    </source>
</evidence>
<organism evidence="3 4">
    <name type="scientific">Pseudotabrizicola alkalilacus</name>
    <dbReference type="NCBI Taxonomy" id="2305252"/>
    <lineage>
        <taxon>Bacteria</taxon>
        <taxon>Pseudomonadati</taxon>
        <taxon>Pseudomonadota</taxon>
        <taxon>Alphaproteobacteria</taxon>
        <taxon>Rhodobacterales</taxon>
        <taxon>Paracoccaceae</taxon>
        <taxon>Pseudotabrizicola</taxon>
    </lineage>
</organism>
<evidence type="ECO:0000313" key="4">
    <source>
        <dbReference type="Proteomes" id="UP000284547"/>
    </source>
</evidence>
<sequence length="124" mass="12909">MFNKTSDQTAPPGGAPPARPSNTRSVFASDLKITGEISSVGDIEMLGDIDGNVTARSLSVGAEGRMNGTITAETVEVRGKVDGQISADSFTLRAAAKVAADVTYRTLIIESGAQVEGRFARHKA</sequence>
<gene>
    <name evidence="3" type="ORF">D1012_03965</name>
</gene>
<dbReference type="Pfam" id="PF04519">
    <property type="entry name" value="Bactofilin"/>
    <property type="match status" value="1"/>
</dbReference>
<dbReference type="InterPro" id="IPR007607">
    <property type="entry name" value="BacA/B"/>
</dbReference>
<dbReference type="EMBL" id="QWEY01000001">
    <property type="protein sequence ID" value="RGP39266.1"/>
    <property type="molecule type" value="Genomic_DNA"/>
</dbReference>
<protein>
    <submittedName>
        <fullName evidence="3">Polymer-forming cytoskeletal protein</fullName>
    </submittedName>
</protein>
<dbReference type="Proteomes" id="UP000284547">
    <property type="component" value="Unassembled WGS sequence"/>
</dbReference>
<name>A0A411Z8B0_9RHOB</name>
<evidence type="ECO:0000313" key="3">
    <source>
        <dbReference type="EMBL" id="RGP39266.1"/>
    </source>
</evidence>
<comment type="similarity">
    <text evidence="1">Belongs to the bactofilin family.</text>
</comment>
<dbReference type="AlphaFoldDB" id="A0A411Z8B0"/>
<dbReference type="PANTHER" id="PTHR35024:SF4">
    <property type="entry name" value="POLYMER-FORMING CYTOSKELETAL PROTEIN"/>
    <property type="match status" value="1"/>
</dbReference>
<dbReference type="PANTHER" id="PTHR35024">
    <property type="entry name" value="HYPOTHETICAL CYTOSOLIC PROTEIN"/>
    <property type="match status" value="1"/>
</dbReference>
<comment type="caution">
    <text evidence="3">The sequence shown here is derived from an EMBL/GenBank/DDBJ whole genome shotgun (WGS) entry which is preliminary data.</text>
</comment>
<dbReference type="OrthoDB" id="5738271at2"/>
<proteinExistence type="inferred from homology"/>
<evidence type="ECO:0000256" key="1">
    <source>
        <dbReference type="ARBA" id="ARBA00044755"/>
    </source>
</evidence>